<dbReference type="GO" id="GO:0005739">
    <property type="term" value="C:mitochondrion"/>
    <property type="evidence" value="ECO:0007669"/>
    <property type="project" value="UniProtKB-SubCell"/>
</dbReference>
<dbReference type="PROSITE" id="PS51503">
    <property type="entry name" value="HIG1"/>
    <property type="match status" value="1"/>
</dbReference>
<evidence type="ECO:0000313" key="8">
    <source>
        <dbReference type="Proteomes" id="UP000285146"/>
    </source>
</evidence>
<proteinExistence type="predicted"/>
<protein>
    <recommendedName>
        <fullName evidence="6">HIG1 domain-containing protein</fullName>
    </recommendedName>
</protein>
<dbReference type="PANTHER" id="PTHR28018:SF3">
    <property type="entry name" value="RESPIRATORY SUPERCOMPLEX FACTOR 2, MITOCHONDRIAL"/>
    <property type="match status" value="1"/>
</dbReference>
<keyword evidence="2 5" id="KW-0812">Transmembrane</keyword>
<feature type="transmembrane region" description="Helical" evidence="5">
    <location>
        <begin position="50"/>
        <end position="69"/>
    </location>
</feature>
<dbReference type="Proteomes" id="UP000285146">
    <property type="component" value="Unassembled WGS sequence"/>
</dbReference>
<evidence type="ECO:0000256" key="3">
    <source>
        <dbReference type="ARBA" id="ARBA00022989"/>
    </source>
</evidence>
<dbReference type="EMBL" id="LKEB01000012">
    <property type="protein sequence ID" value="ROW14833.1"/>
    <property type="molecule type" value="Genomic_DNA"/>
</dbReference>
<dbReference type="InParanoid" id="A0A423XF83"/>
<dbReference type="InterPro" id="IPR040153">
    <property type="entry name" value="Rcf2"/>
</dbReference>
<sequence length="259" mass="28997">MKVISKEEEEAHYNEVLKGGFIGGTVSLALGMAGVYAASRRYRSFAGLTLPFRSFLVTSTATCGAIIWAERYSIAFQKAQDPMNFYKGSSQLALEEAKAQEGEGQKLLDWCRENRYTIVLTSWVASMFAAGAIVSRNKYLSGAQKLVQARVYAQGLTLAVLIATAAFETHDARNGTGRWETVLVVDPNDPEHKNLIEKRIHKEDYQGQDLWKDMVAAEERRLDQFVFETRSPAWTAYRVLEAKIKQQERSCGGWGVVVL</sequence>
<dbReference type="FunCoup" id="A0A423XF83">
    <property type="interactions" value="52"/>
</dbReference>
<dbReference type="STRING" id="1230097.A0A423XF83"/>
<name>A0A423XF83_9PEZI</name>
<evidence type="ECO:0000256" key="2">
    <source>
        <dbReference type="ARBA" id="ARBA00022692"/>
    </source>
</evidence>
<keyword evidence="3 5" id="KW-1133">Transmembrane helix</keyword>
<keyword evidence="8" id="KW-1185">Reference proteome</keyword>
<comment type="subcellular location">
    <subcellularLocation>
        <location evidence="1">Mitochondrion</location>
    </subcellularLocation>
</comment>
<dbReference type="OrthoDB" id="1915122at2759"/>
<accession>A0A423XF83</accession>
<dbReference type="GO" id="GO:0033617">
    <property type="term" value="P:mitochondrial respiratory chain complex IV assembly"/>
    <property type="evidence" value="ECO:0007669"/>
    <property type="project" value="TreeGrafter"/>
</dbReference>
<feature type="transmembrane region" description="Helical" evidence="5">
    <location>
        <begin position="116"/>
        <end position="135"/>
    </location>
</feature>
<dbReference type="AlphaFoldDB" id="A0A423XF83"/>
<evidence type="ECO:0000256" key="4">
    <source>
        <dbReference type="ARBA" id="ARBA00023136"/>
    </source>
</evidence>
<reference evidence="7 8" key="1">
    <citation type="submission" date="2015-09" db="EMBL/GenBank/DDBJ databases">
        <title>Host preference determinants of Valsa canker pathogens revealed by comparative genomics.</title>
        <authorList>
            <person name="Yin Z."/>
            <person name="Huang L."/>
        </authorList>
    </citation>
    <scope>NUCLEOTIDE SEQUENCE [LARGE SCALE GENOMIC DNA]</scope>
    <source>
        <strain evidence="7 8">SXYLt</strain>
    </source>
</reference>
<organism evidence="7 8">
    <name type="scientific">Cytospora leucostoma</name>
    <dbReference type="NCBI Taxonomy" id="1230097"/>
    <lineage>
        <taxon>Eukaryota</taxon>
        <taxon>Fungi</taxon>
        <taxon>Dikarya</taxon>
        <taxon>Ascomycota</taxon>
        <taxon>Pezizomycotina</taxon>
        <taxon>Sordariomycetes</taxon>
        <taxon>Sordariomycetidae</taxon>
        <taxon>Diaporthales</taxon>
        <taxon>Cytosporaceae</taxon>
        <taxon>Cytospora</taxon>
    </lineage>
</organism>
<dbReference type="InterPro" id="IPR007667">
    <property type="entry name" value="Hypoxia_induced_domain"/>
</dbReference>
<comment type="caution">
    <text evidence="7">The sequence shown here is derived from an EMBL/GenBank/DDBJ whole genome shotgun (WGS) entry which is preliminary data.</text>
</comment>
<dbReference type="PANTHER" id="PTHR28018">
    <property type="entry name" value="RESPIRATORY SUPERCOMPLEX FACTOR 2, MITOCHONDRIAL"/>
    <property type="match status" value="1"/>
</dbReference>
<dbReference type="Pfam" id="PF04588">
    <property type="entry name" value="HIG_1_N"/>
    <property type="match status" value="1"/>
</dbReference>
<evidence type="ECO:0000256" key="1">
    <source>
        <dbReference type="ARBA" id="ARBA00004173"/>
    </source>
</evidence>
<feature type="transmembrane region" description="Helical" evidence="5">
    <location>
        <begin position="20"/>
        <end position="38"/>
    </location>
</feature>
<feature type="domain" description="HIG1" evidence="6">
    <location>
        <begin position="88"/>
        <end position="179"/>
    </location>
</feature>
<gene>
    <name evidence="7" type="ORF">VPNG_03678</name>
</gene>
<evidence type="ECO:0000259" key="6">
    <source>
        <dbReference type="PROSITE" id="PS51503"/>
    </source>
</evidence>
<evidence type="ECO:0000256" key="5">
    <source>
        <dbReference type="SAM" id="Phobius"/>
    </source>
</evidence>
<keyword evidence="4 5" id="KW-0472">Membrane</keyword>
<evidence type="ECO:0000313" key="7">
    <source>
        <dbReference type="EMBL" id="ROW14833.1"/>
    </source>
</evidence>